<feature type="domain" description="Resolvase/invertase-type recombinase catalytic" evidence="2">
    <location>
        <begin position="1"/>
        <end position="113"/>
    </location>
</feature>
<sequence>MDRRDIYIEQIAGALSAARRPRLTALLDQLEPGDIIYAHKIDRVGRSTLDLLTIVERVRAKNAKLVSISDGIDTGSGVVAEVFLAVLGAVASYERALISERTRNSLNVLKARGVQLGRPRKITPAMVRQVKTLHVDPELSVAEVCSSLGISRTSYYTALRQPN</sequence>
<dbReference type="GO" id="GO:0003677">
    <property type="term" value="F:DNA binding"/>
    <property type="evidence" value="ECO:0007669"/>
    <property type="project" value="InterPro"/>
</dbReference>
<dbReference type="PANTHER" id="PTHR30461">
    <property type="entry name" value="DNA-INVERTASE FROM LAMBDOID PROPHAGE"/>
    <property type="match status" value="1"/>
</dbReference>
<dbReference type="InterPro" id="IPR050639">
    <property type="entry name" value="SSR_resolvase"/>
</dbReference>
<dbReference type="Pfam" id="PF00239">
    <property type="entry name" value="Resolvase"/>
    <property type="match status" value="1"/>
</dbReference>
<evidence type="ECO:0000313" key="3">
    <source>
        <dbReference type="EMBL" id="SDX55360.1"/>
    </source>
</evidence>
<dbReference type="AlphaFoldDB" id="A0A1H3CMV4"/>
<evidence type="ECO:0000313" key="4">
    <source>
        <dbReference type="Proteomes" id="UP000199118"/>
    </source>
</evidence>
<accession>A0A1H3CMV4</accession>
<name>A0A1H3CMV4_9RHOB</name>
<gene>
    <name evidence="3" type="ORF">SAMN05444336_106162</name>
</gene>
<evidence type="ECO:0000256" key="1">
    <source>
        <dbReference type="ARBA" id="ARBA00009913"/>
    </source>
</evidence>
<dbReference type="Gene3D" id="3.40.50.1390">
    <property type="entry name" value="Resolvase, N-terminal catalytic domain"/>
    <property type="match status" value="1"/>
</dbReference>
<dbReference type="GO" id="GO:0000150">
    <property type="term" value="F:DNA strand exchange activity"/>
    <property type="evidence" value="ECO:0007669"/>
    <property type="project" value="InterPro"/>
</dbReference>
<proteinExistence type="inferred from homology"/>
<dbReference type="SMART" id="SM00857">
    <property type="entry name" value="Resolvase"/>
    <property type="match status" value="1"/>
</dbReference>
<dbReference type="CDD" id="cd03768">
    <property type="entry name" value="SR_ResInv"/>
    <property type="match status" value="1"/>
</dbReference>
<dbReference type="PROSITE" id="PS51736">
    <property type="entry name" value="RECOMBINASES_3"/>
    <property type="match status" value="1"/>
</dbReference>
<dbReference type="Proteomes" id="UP000199118">
    <property type="component" value="Unassembled WGS sequence"/>
</dbReference>
<dbReference type="SUPFAM" id="SSF53041">
    <property type="entry name" value="Resolvase-like"/>
    <property type="match status" value="1"/>
</dbReference>
<protein>
    <submittedName>
        <fullName evidence="3">Site-specific DNA recombinase</fullName>
    </submittedName>
</protein>
<dbReference type="EMBL" id="FNMZ01000006">
    <property type="protein sequence ID" value="SDX55360.1"/>
    <property type="molecule type" value="Genomic_DNA"/>
</dbReference>
<evidence type="ECO:0000259" key="2">
    <source>
        <dbReference type="PROSITE" id="PS51736"/>
    </source>
</evidence>
<organism evidence="3 4">
    <name type="scientific">Albimonas donghaensis</name>
    <dbReference type="NCBI Taxonomy" id="356660"/>
    <lineage>
        <taxon>Bacteria</taxon>
        <taxon>Pseudomonadati</taxon>
        <taxon>Pseudomonadota</taxon>
        <taxon>Alphaproteobacteria</taxon>
        <taxon>Rhodobacterales</taxon>
        <taxon>Paracoccaceae</taxon>
        <taxon>Albimonas</taxon>
    </lineage>
</organism>
<dbReference type="InterPro" id="IPR006119">
    <property type="entry name" value="Resolv_N"/>
</dbReference>
<comment type="similarity">
    <text evidence="1">Belongs to the site-specific recombinase resolvase family.</text>
</comment>
<keyword evidence="4" id="KW-1185">Reference proteome</keyword>
<reference evidence="3 4" key="1">
    <citation type="submission" date="2016-10" db="EMBL/GenBank/DDBJ databases">
        <authorList>
            <person name="de Groot N.N."/>
        </authorList>
    </citation>
    <scope>NUCLEOTIDE SEQUENCE [LARGE SCALE GENOMIC DNA]</scope>
    <source>
        <strain evidence="3 4">DSM 17890</strain>
    </source>
</reference>
<dbReference type="InterPro" id="IPR036162">
    <property type="entry name" value="Resolvase-like_N_sf"/>
</dbReference>
<dbReference type="PANTHER" id="PTHR30461:SF26">
    <property type="entry name" value="RESOLVASE HOMOLOG YNEB"/>
    <property type="match status" value="1"/>
</dbReference>